<dbReference type="PROSITE" id="PS01033">
    <property type="entry name" value="GLOBIN"/>
    <property type="match status" value="1"/>
</dbReference>
<dbReference type="Proteomes" id="UP000502823">
    <property type="component" value="Unassembled WGS sequence"/>
</dbReference>
<comment type="similarity">
    <text evidence="6">Belongs to the globin family.</text>
</comment>
<dbReference type="GO" id="GO:0005576">
    <property type="term" value="C:extracellular region"/>
    <property type="evidence" value="ECO:0007669"/>
    <property type="project" value="InterPro"/>
</dbReference>
<accession>A0A6L2PIN9</accession>
<dbReference type="GO" id="GO:0046872">
    <property type="term" value="F:metal ion binding"/>
    <property type="evidence" value="ECO:0007669"/>
    <property type="project" value="UniProtKB-KW"/>
</dbReference>
<name>A0A6L2PIN9_COPFO</name>
<dbReference type="PRINTS" id="PR00611">
    <property type="entry name" value="ERYTHCRUORIN"/>
</dbReference>
<feature type="domain" description="Globin" evidence="8">
    <location>
        <begin position="25"/>
        <end position="172"/>
    </location>
</feature>
<dbReference type="Pfam" id="PF00042">
    <property type="entry name" value="Globin"/>
    <property type="match status" value="1"/>
</dbReference>
<evidence type="ECO:0000256" key="1">
    <source>
        <dbReference type="ARBA" id="ARBA00022448"/>
    </source>
</evidence>
<evidence type="ECO:0000256" key="2">
    <source>
        <dbReference type="ARBA" id="ARBA00022617"/>
    </source>
</evidence>
<dbReference type="CDD" id="cd01040">
    <property type="entry name" value="Mb-like"/>
    <property type="match status" value="1"/>
</dbReference>
<keyword evidence="10" id="KW-1185">Reference proteome</keyword>
<keyword evidence="3 6" id="KW-0561">Oxygen transport</keyword>
<evidence type="ECO:0000256" key="5">
    <source>
        <dbReference type="ARBA" id="ARBA00023004"/>
    </source>
</evidence>
<dbReference type="InterPro" id="IPR000971">
    <property type="entry name" value="Globin"/>
</dbReference>
<dbReference type="Gene3D" id="1.10.490.10">
    <property type="entry name" value="Globins"/>
    <property type="match status" value="1"/>
</dbReference>
<dbReference type="GO" id="GO:0005344">
    <property type="term" value="F:oxygen carrier activity"/>
    <property type="evidence" value="ECO:0007669"/>
    <property type="project" value="UniProtKB-KW"/>
</dbReference>
<evidence type="ECO:0000259" key="8">
    <source>
        <dbReference type="PROSITE" id="PS01033"/>
    </source>
</evidence>
<dbReference type="InterPro" id="IPR012292">
    <property type="entry name" value="Globin/Proto"/>
</dbReference>
<dbReference type="SUPFAM" id="SSF46458">
    <property type="entry name" value="Globin-like"/>
    <property type="match status" value="1"/>
</dbReference>
<dbReference type="OrthoDB" id="436496at2759"/>
<sequence length="180" mass="20056">MGNPLSSLTGGGTNPAMDLPDPDTGLTPREKTAVRRIWDIVKADTKQNGVDLLVMFFEVNPSYQRHFKSFKDVPLKDLPRNSKFQAHCTSVMYALTSIVDNLDDTGCLVEMLTKLGQNHHRHGISRQEFIDLKTTVLKLLKKKLGSKFTTEDEAAWNKTLDVAYSVIFKGLDKSQGSGSK</sequence>
<dbReference type="EMBL" id="BLKM01000223">
    <property type="protein sequence ID" value="GFG30465.1"/>
    <property type="molecule type" value="Genomic_DNA"/>
</dbReference>
<comment type="caution">
    <text evidence="9">The sequence shown here is derived from an EMBL/GenBank/DDBJ whole genome shotgun (WGS) entry which is preliminary data.</text>
</comment>
<dbReference type="PANTHER" id="PTHR47217">
    <property type="entry name" value="GLOBIN-LIKE PROTEIN"/>
    <property type="match status" value="1"/>
</dbReference>
<evidence type="ECO:0000256" key="4">
    <source>
        <dbReference type="ARBA" id="ARBA00022723"/>
    </source>
</evidence>
<evidence type="ECO:0000313" key="9">
    <source>
        <dbReference type="EMBL" id="GFG30465.1"/>
    </source>
</evidence>
<feature type="region of interest" description="Disordered" evidence="7">
    <location>
        <begin position="1"/>
        <end position="28"/>
    </location>
</feature>
<dbReference type="FunCoup" id="A0A6L2PIN9">
    <property type="interactions" value="65"/>
</dbReference>
<keyword evidence="4" id="KW-0479">Metal-binding</keyword>
<evidence type="ECO:0000256" key="7">
    <source>
        <dbReference type="SAM" id="MobiDB-lite"/>
    </source>
</evidence>
<dbReference type="InterPro" id="IPR002336">
    <property type="entry name" value="Erythrocruorin"/>
</dbReference>
<keyword evidence="1 6" id="KW-0813">Transport</keyword>
<gene>
    <name evidence="9" type="ORF">Cfor_09307</name>
</gene>
<dbReference type="PANTHER" id="PTHR47217:SF1">
    <property type="entry name" value="GLOBIN-LIKE PROTEIN"/>
    <property type="match status" value="1"/>
</dbReference>
<dbReference type="InterPro" id="IPR009050">
    <property type="entry name" value="Globin-like_sf"/>
</dbReference>
<dbReference type="GO" id="GO:0005833">
    <property type="term" value="C:hemoglobin complex"/>
    <property type="evidence" value="ECO:0007669"/>
    <property type="project" value="InterPro"/>
</dbReference>
<dbReference type="GO" id="GO:0019825">
    <property type="term" value="F:oxygen binding"/>
    <property type="evidence" value="ECO:0007669"/>
    <property type="project" value="InterPro"/>
</dbReference>
<evidence type="ECO:0000313" key="10">
    <source>
        <dbReference type="Proteomes" id="UP000502823"/>
    </source>
</evidence>
<evidence type="ECO:0000256" key="6">
    <source>
        <dbReference type="RuleBase" id="RU000356"/>
    </source>
</evidence>
<dbReference type="InterPro" id="IPR044399">
    <property type="entry name" value="Mb-like_M"/>
</dbReference>
<dbReference type="InParanoid" id="A0A6L2PIN9"/>
<dbReference type="GO" id="GO:0020037">
    <property type="term" value="F:heme binding"/>
    <property type="evidence" value="ECO:0007669"/>
    <property type="project" value="InterPro"/>
</dbReference>
<keyword evidence="5" id="KW-0408">Iron</keyword>
<protein>
    <recommendedName>
        <fullName evidence="8">Globin domain-containing protein</fullName>
    </recommendedName>
</protein>
<organism evidence="9 10">
    <name type="scientific">Coptotermes formosanus</name>
    <name type="common">Formosan subterranean termite</name>
    <dbReference type="NCBI Taxonomy" id="36987"/>
    <lineage>
        <taxon>Eukaryota</taxon>
        <taxon>Metazoa</taxon>
        <taxon>Ecdysozoa</taxon>
        <taxon>Arthropoda</taxon>
        <taxon>Hexapoda</taxon>
        <taxon>Insecta</taxon>
        <taxon>Pterygota</taxon>
        <taxon>Neoptera</taxon>
        <taxon>Polyneoptera</taxon>
        <taxon>Dictyoptera</taxon>
        <taxon>Blattodea</taxon>
        <taxon>Blattoidea</taxon>
        <taxon>Termitoidae</taxon>
        <taxon>Rhinotermitidae</taxon>
        <taxon>Coptotermes</taxon>
    </lineage>
</organism>
<proteinExistence type="inferred from homology"/>
<keyword evidence="2 6" id="KW-0349">Heme</keyword>
<dbReference type="AlphaFoldDB" id="A0A6L2PIN9"/>
<evidence type="ECO:0000256" key="3">
    <source>
        <dbReference type="ARBA" id="ARBA00022621"/>
    </source>
</evidence>
<reference evidence="10" key="1">
    <citation type="submission" date="2020-01" db="EMBL/GenBank/DDBJ databases">
        <title>Draft genome sequence of the Termite Coptotermes fromosanus.</title>
        <authorList>
            <person name="Itakura S."/>
            <person name="Yosikawa Y."/>
            <person name="Umezawa K."/>
        </authorList>
    </citation>
    <scope>NUCLEOTIDE SEQUENCE [LARGE SCALE GENOMIC DNA]</scope>
</reference>